<dbReference type="Proteomes" id="UP000177082">
    <property type="component" value="Unassembled WGS sequence"/>
</dbReference>
<dbReference type="EMBL" id="MGHF01000024">
    <property type="protein sequence ID" value="OGM62819.1"/>
    <property type="molecule type" value="Genomic_DNA"/>
</dbReference>
<feature type="domain" description="ATP-cone" evidence="4">
    <location>
        <begin position="2"/>
        <end position="87"/>
    </location>
</feature>
<evidence type="ECO:0000259" key="4">
    <source>
        <dbReference type="PROSITE" id="PS51161"/>
    </source>
</evidence>
<sequence>MNNVIKRDGTYEAFDPEKIKRVAKASGLEENEAQKVAENVSSWVKLKGKPVNTVDIRNEVVRELQSVNEYAANLYLWYETTKYKNQQ</sequence>
<evidence type="ECO:0000313" key="6">
    <source>
        <dbReference type="Proteomes" id="UP000177082"/>
    </source>
</evidence>
<accession>A0A1F8BGM8</accession>
<evidence type="ECO:0000256" key="1">
    <source>
        <dbReference type="ARBA" id="ARBA00022741"/>
    </source>
</evidence>
<reference evidence="5 6" key="1">
    <citation type="journal article" date="2016" name="Nat. Commun.">
        <title>Thousands of microbial genomes shed light on interconnected biogeochemical processes in an aquifer system.</title>
        <authorList>
            <person name="Anantharaman K."/>
            <person name="Brown C.T."/>
            <person name="Hug L.A."/>
            <person name="Sharon I."/>
            <person name="Castelle C.J."/>
            <person name="Probst A.J."/>
            <person name="Thomas B.C."/>
            <person name="Singh A."/>
            <person name="Wilkins M.J."/>
            <person name="Karaoz U."/>
            <person name="Brodie E.L."/>
            <person name="Williams K.H."/>
            <person name="Hubbard S.S."/>
            <person name="Banfield J.F."/>
        </authorList>
    </citation>
    <scope>NUCLEOTIDE SEQUENCE [LARGE SCALE GENOMIC DNA]</scope>
</reference>
<dbReference type="PROSITE" id="PS51161">
    <property type="entry name" value="ATP_CONE"/>
    <property type="match status" value="1"/>
</dbReference>
<evidence type="ECO:0000256" key="2">
    <source>
        <dbReference type="ARBA" id="ARBA00022840"/>
    </source>
</evidence>
<keyword evidence="1 3" id="KW-0547">Nucleotide-binding</keyword>
<proteinExistence type="predicted"/>
<gene>
    <name evidence="5" type="ORF">A2961_03760</name>
</gene>
<dbReference type="AlphaFoldDB" id="A0A1F8BGM8"/>
<dbReference type="GO" id="GO:0005524">
    <property type="term" value="F:ATP binding"/>
    <property type="evidence" value="ECO:0007669"/>
    <property type="project" value="UniProtKB-UniRule"/>
</dbReference>
<dbReference type="STRING" id="1802519.A2961_03760"/>
<protein>
    <recommendedName>
        <fullName evidence="4">ATP-cone domain-containing protein</fullName>
    </recommendedName>
</protein>
<evidence type="ECO:0000313" key="5">
    <source>
        <dbReference type="EMBL" id="OGM62819.1"/>
    </source>
</evidence>
<evidence type="ECO:0000256" key="3">
    <source>
        <dbReference type="PROSITE-ProRule" id="PRU00492"/>
    </source>
</evidence>
<organism evidence="5 6">
    <name type="scientific">Candidatus Woesebacteria bacterium RIFCSPLOWO2_01_FULL_39_21</name>
    <dbReference type="NCBI Taxonomy" id="1802519"/>
    <lineage>
        <taxon>Bacteria</taxon>
        <taxon>Candidatus Woeseibacteriota</taxon>
    </lineage>
</organism>
<dbReference type="InterPro" id="IPR005144">
    <property type="entry name" value="ATP-cone_dom"/>
</dbReference>
<keyword evidence="2 3" id="KW-0067">ATP-binding</keyword>
<comment type="caution">
    <text evidence="5">The sequence shown here is derived from an EMBL/GenBank/DDBJ whole genome shotgun (WGS) entry which is preliminary data.</text>
</comment>
<name>A0A1F8BGM8_9BACT</name>
<dbReference type="Pfam" id="PF03477">
    <property type="entry name" value="ATP-cone"/>
    <property type="match status" value="1"/>
</dbReference>